<gene>
    <name evidence="1" type="ORF">PSON_ATCC_30995.1.T0890219</name>
</gene>
<sequence>MILLFNMNLIANQFCLRRQFKMHSILRGHYKNVLYIGNGALISSKISNVFYGGNNGSCLKDSIYILSVYQWCGIGSSIKLDLLQNQELNTLKIWFQDGDNRLYRIKIYIIFDNKETQIYNDFTKSVFIITFPQQMVSGFRILNVAGNTYNSNLHFIKAEAYYKFQVNKLQ</sequence>
<dbReference type="OrthoDB" id="304651at2759"/>
<evidence type="ECO:0000313" key="2">
    <source>
        <dbReference type="Proteomes" id="UP000692954"/>
    </source>
</evidence>
<dbReference type="Proteomes" id="UP000692954">
    <property type="component" value="Unassembled WGS sequence"/>
</dbReference>
<reference evidence="1" key="1">
    <citation type="submission" date="2021-01" db="EMBL/GenBank/DDBJ databases">
        <authorList>
            <consortium name="Genoscope - CEA"/>
            <person name="William W."/>
        </authorList>
    </citation>
    <scope>NUCLEOTIDE SEQUENCE</scope>
</reference>
<keyword evidence="2" id="KW-1185">Reference proteome</keyword>
<evidence type="ECO:0000313" key="1">
    <source>
        <dbReference type="EMBL" id="CAD8107818.1"/>
    </source>
</evidence>
<comment type="caution">
    <text evidence="1">The sequence shown here is derived from an EMBL/GenBank/DDBJ whole genome shotgun (WGS) entry which is preliminary data.</text>
</comment>
<protein>
    <submittedName>
        <fullName evidence="1">Uncharacterized protein</fullName>
    </submittedName>
</protein>
<dbReference type="EMBL" id="CAJJDN010000089">
    <property type="protein sequence ID" value="CAD8107818.1"/>
    <property type="molecule type" value="Genomic_DNA"/>
</dbReference>
<accession>A0A8S1PZ84</accession>
<proteinExistence type="predicted"/>
<name>A0A8S1PZ84_9CILI</name>
<dbReference type="AlphaFoldDB" id="A0A8S1PZ84"/>
<organism evidence="1 2">
    <name type="scientific">Paramecium sonneborni</name>
    <dbReference type="NCBI Taxonomy" id="65129"/>
    <lineage>
        <taxon>Eukaryota</taxon>
        <taxon>Sar</taxon>
        <taxon>Alveolata</taxon>
        <taxon>Ciliophora</taxon>
        <taxon>Intramacronucleata</taxon>
        <taxon>Oligohymenophorea</taxon>
        <taxon>Peniculida</taxon>
        <taxon>Parameciidae</taxon>
        <taxon>Paramecium</taxon>
    </lineage>
</organism>